<sequence length="406" mass="46303">MSRRWIIGLVVMLMLVSVAIASVPLFKRLERYQETVDQGPSPEARANPYLAAQTFLRKQGMEVKNAQTLTTLPELGKQPQTLMLLDSRENMTPSEVNRVLAWARSGGRLLFVAEQIWDEDRGNSGDLLLDALQLRQFLSRDLQEQDRERQRAQIKPVIPLSVPELQAPEMPWPELTRLYVQNENDPAYMSFDPAFHLDDPEDHARSWANSADATHLLQMVYGNGLITVVTDAELWKTDAIGGYDNAWLLWYLSQDSTVTMLLRTDHDNLFGLLGKYFPQALFVLALCLVTIVWRAGTRHGPMVPTHDRGRRQLSEHLRASADFILRREGHHAALRALQQDIFTRARQRHPGFETLAVTEQWQTLARMTGQSTSSVGKALRPRPEQRLSSSEFTRQVAYLQTLRNAL</sequence>
<feature type="domain" description="DUF4350" evidence="2">
    <location>
        <begin position="43"/>
        <end position="252"/>
    </location>
</feature>
<evidence type="ECO:0000256" key="1">
    <source>
        <dbReference type="SAM" id="Phobius"/>
    </source>
</evidence>
<gene>
    <name evidence="3" type="ORF">LT42_15580</name>
</gene>
<keyword evidence="1" id="KW-0812">Transmembrane</keyword>
<dbReference type="EMBL" id="JRMB01000002">
    <property type="protein sequence ID" value="KGF63342.1"/>
    <property type="molecule type" value="Genomic_DNA"/>
</dbReference>
<accession>A0A9X0ECP5</accession>
<protein>
    <recommendedName>
        <fullName evidence="2">DUF4350 domain-containing protein</fullName>
    </recommendedName>
</protein>
<keyword evidence="1" id="KW-0472">Membrane</keyword>
<dbReference type="Pfam" id="PF14258">
    <property type="entry name" value="DUF4350"/>
    <property type="match status" value="1"/>
</dbReference>
<organism evidence="3 4">
    <name type="scientific">Pseudomonas lutea</name>
    <dbReference type="NCBI Taxonomy" id="243924"/>
    <lineage>
        <taxon>Bacteria</taxon>
        <taxon>Pseudomonadati</taxon>
        <taxon>Pseudomonadota</taxon>
        <taxon>Gammaproteobacteria</taxon>
        <taxon>Pseudomonadales</taxon>
        <taxon>Pseudomonadaceae</taxon>
        <taxon>Pseudomonas</taxon>
    </lineage>
</organism>
<reference evidence="3 4" key="1">
    <citation type="submission" date="2014-09" db="EMBL/GenBank/DDBJ databases">
        <title>Genome sequence of Pseudomonas lutea strain DSM 17257T.</title>
        <authorList>
            <person name="Kwak Y."/>
            <person name="Shin J.-H."/>
        </authorList>
    </citation>
    <scope>NUCLEOTIDE SEQUENCE [LARGE SCALE GENOMIC DNA]</scope>
    <source>
        <strain evidence="3 4">DSM 17257</strain>
    </source>
</reference>
<feature type="transmembrane region" description="Helical" evidence="1">
    <location>
        <begin position="276"/>
        <end position="293"/>
    </location>
</feature>
<dbReference type="OrthoDB" id="6638317at2"/>
<comment type="caution">
    <text evidence="3">The sequence shown here is derived from an EMBL/GenBank/DDBJ whole genome shotgun (WGS) entry which is preliminary data.</text>
</comment>
<keyword evidence="1" id="KW-1133">Transmembrane helix</keyword>
<dbReference type="Proteomes" id="UP000029719">
    <property type="component" value="Unassembled WGS sequence"/>
</dbReference>
<dbReference type="InterPro" id="IPR025646">
    <property type="entry name" value="DUF4350"/>
</dbReference>
<evidence type="ECO:0000313" key="4">
    <source>
        <dbReference type="Proteomes" id="UP000029719"/>
    </source>
</evidence>
<evidence type="ECO:0000259" key="2">
    <source>
        <dbReference type="Pfam" id="PF14258"/>
    </source>
</evidence>
<dbReference type="AlphaFoldDB" id="A0A9X0ECP5"/>
<proteinExistence type="predicted"/>
<dbReference type="RefSeq" id="WP_037014522.1">
    <property type="nucleotide sequence ID" value="NZ_JRMB01000002.1"/>
</dbReference>
<name>A0A9X0ECP5_9PSED</name>
<evidence type="ECO:0000313" key="3">
    <source>
        <dbReference type="EMBL" id="KGF63342.1"/>
    </source>
</evidence>